<dbReference type="EMBL" id="KZ305026">
    <property type="protein sequence ID" value="PIA53126.1"/>
    <property type="molecule type" value="Genomic_DNA"/>
</dbReference>
<dbReference type="InterPro" id="IPR039491">
    <property type="entry name" value="REX1-B"/>
</dbReference>
<protein>
    <submittedName>
        <fullName evidence="1">Uncharacterized protein</fullName>
    </submittedName>
</protein>
<sequence>MVDLDCESETEGFNDKLKITTEENIKEMEMEMDMDMDLDHNQTTTTTVVDLLERFLGVQQRRAEAYANLRRGFIEYMVSGGESAYQQLCAEITQEFNACSNQVLELESFFLKPDFSRNDLASLLRSVQTHEKEKLHLTVTIQVLKKAGRPSERLVSHEHCKFNKPALHDCVHVHEITVAAGTEEAEADAEYDAALKEAIRGVQDSITSINEYIEEVRYEMEALKAD</sequence>
<evidence type="ECO:0000313" key="2">
    <source>
        <dbReference type="Proteomes" id="UP000230069"/>
    </source>
</evidence>
<dbReference type="Pfam" id="PF14966">
    <property type="entry name" value="DNA_repr_REX1B"/>
    <property type="match status" value="1"/>
</dbReference>
<dbReference type="AlphaFoldDB" id="A0A2G5EBL6"/>
<dbReference type="PANTHER" id="PTHR28309">
    <property type="entry name" value="REQUIRED FOR EXCISION 1-B DOMAIN-CONTAINING PROTEIN"/>
    <property type="match status" value="1"/>
</dbReference>
<dbReference type="InParanoid" id="A0A2G5EBL6"/>
<accession>A0A2G5EBL6</accession>
<proteinExistence type="predicted"/>
<evidence type="ECO:0000313" key="1">
    <source>
        <dbReference type="EMBL" id="PIA53126.1"/>
    </source>
</evidence>
<dbReference type="OrthoDB" id="434723at2759"/>
<gene>
    <name evidence="1" type="ORF">AQUCO_00900023v1</name>
</gene>
<name>A0A2G5EBL6_AQUCA</name>
<organism evidence="1 2">
    <name type="scientific">Aquilegia coerulea</name>
    <name type="common">Rocky mountain columbine</name>
    <dbReference type="NCBI Taxonomy" id="218851"/>
    <lineage>
        <taxon>Eukaryota</taxon>
        <taxon>Viridiplantae</taxon>
        <taxon>Streptophyta</taxon>
        <taxon>Embryophyta</taxon>
        <taxon>Tracheophyta</taxon>
        <taxon>Spermatophyta</taxon>
        <taxon>Magnoliopsida</taxon>
        <taxon>Ranunculales</taxon>
        <taxon>Ranunculaceae</taxon>
        <taxon>Thalictroideae</taxon>
        <taxon>Aquilegia</taxon>
    </lineage>
</organism>
<dbReference type="Proteomes" id="UP000230069">
    <property type="component" value="Unassembled WGS sequence"/>
</dbReference>
<dbReference type="PANTHER" id="PTHR28309:SF1">
    <property type="entry name" value="REQUIRED FOR EXCISION 1-B DOMAIN-CONTAINING PROTEIN"/>
    <property type="match status" value="1"/>
</dbReference>
<keyword evidence="2" id="KW-1185">Reference proteome</keyword>
<reference evidence="1 2" key="1">
    <citation type="submission" date="2017-09" db="EMBL/GenBank/DDBJ databases">
        <title>WGS assembly of Aquilegia coerulea Goldsmith.</title>
        <authorList>
            <person name="Hodges S."/>
            <person name="Kramer E."/>
            <person name="Nordborg M."/>
            <person name="Tomkins J."/>
            <person name="Borevitz J."/>
            <person name="Derieg N."/>
            <person name="Yan J."/>
            <person name="Mihaltcheva S."/>
            <person name="Hayes R.D."/>
            <person name="Rokhsar D."/>
        </authorList>
    </citation>
    <scope>NUCLEOTIDE SEQUENCE [LARGE SCALE GENOMIC DNA]</scope>
    <source>
        <strain evidence="2">cv. Goldsmith</strain>
    </source>
</reference>
<dbReference type="FunCoup" id="A0A2G5EBL6">
    <property type="interactions" value="486"/>
</dbReference>